<dbReference type="Proteomes" id="UP001152797">
    <property type="component" value="Unassembled WGS sequence"/>
</dbReference>
<reference evidence="2" key="1">
    <citation type="submission" date="2022-10" db="EMBL/GenBank/DDBJ databases">
        <authorList>
            <person name="Chen Y."/>
            <person name="Dougan E. K."/>
            <person name="Chan C."/>
            <person name="Rhodes N."/>
            <person name="Thang M."/>
        </authorList>
    </citation>
    <scope>NUCLEOTIDE SEQUENCE</scope>
</reference>
<feature type="compositionally biased region" description="Basic residues" evidence="1">
    <location>
        <begin position="647"/>
        <end position="672"/>
    </location>
</feature>
<feature type="compositionally biased region" description="Basic and acidic residues" evidence="1">
    <location>
        <begin position="673"/>
        <end position="682"/>
    </location>
</feature>
<comment type="caution">
    <text evidence="2">The sequence shown here is derived from an EMBL/GenBank/DDBJ whole genome shotgun (WGS) entry which is preliminary data.</text>
</comment>
<dbReference type="InterPro" id="IPR029404">
    <property type="entry name" value="CDIN1"/>
</dbReference>
<gene>
    <name evidence="2" type="ORF">C1SCF055_LOCUS7210</name>
</gene>
<feature type="compositionally biased region" description="Polar residues" evidence="1">
    <location>
        <begin position="229"/>
        <end position="240"/>
    </location>
</feature>
<protein>
    <recommendedName>
        <fullName evidence="5">CDAN1-interacting nuclease 1</fullName>
    </recommendedName>
</protein>
<dbReference type="OrthoDB" id="6105938at2759"/>
<feature type="compositionally biased region" description="Acidic residues" evidence="1">
    <location>
        <begin position="84"/>
        <end position="94"/>
    </location>
</feature>
<dbReference type="EMBL" id="CAMXCT030000469">
    <property type="protein sequence ID" value="CAL4766553.1"/>
    <property type="molecule type" value="Genomic_DNA"/>
</dbReference>
<dbReference type="AlphaFoldDB" id="A0A9P1BW83"/>
<evidence type="ECO:0000313" key="4">
    <source>
        <dbReference type="Proteomes" id="UP001152797"/>
    </source>
</evidence>
<feature type="region of interest" description="Disordered" evidence="1">
    <location>
        <begin position="21"/>
        <end position="95"/>
    </location>
</feature>
<dbReference type="EMBL" id="CAMXCT010000469">
    <property type="protein sequence ID" value="CAI3979241.1"/>
    <property type="molecule type" value="Genomic_DNA"/>
</dbReference>
<proteinExistence type="predicted"/>
<dbReference type="EMBL" id="CAMXCT020000469">
    <property type="protein sequence ID" value="CAL1132616.1"/>
    <property type="molecule type" value="Genomic_DNA"/>
</dbReference>
<organism evidence="2">
    <name type="scientific">Cladocopium goreaui</name>
    <dbReference type="NCBI Taxonomy" id="2562237"/>
    <lineage>
        <taxon>Eukaryota</taxon>
        <taxon>Sar</taxon>
        <taxon>Alveolata</taxon>
        <taxon>Dinophyceae</taxon>
        <taxon>Suessiales</taxon>
        <taxon>Symbiodiniaceae</taxon>
        <taxon>Cladocopium</taxon>
    </lineage>
</organism>
<evidence type="ECO:0008006" key="5">
    <source>
        <dbReference type="Google" id="ProtNLM"/>
    </source>
</evidence>
<evidence type="ECO:0000313" key="2">
    <source>
        <dbReference type="EMBL" id="CAI3979241.1"/>
    </source>
</evidence>
<accession>A0A9P1BW83</accession>
<reference evidence="3 4" key="2">
    <citation type="submission" date="2024-05" db="EMBL/GenBank/DDBJ databases">
        <authorList>
            <person name="Chen Y."/>
            <person name="Shah S."/>
            <person name="Dougan E. K."/>
            <person name="Thang M."/>
            <person name="Chan C."/>
        </authorList>
    </citation>
    <scope>NUCLEOTIDE SEQUENCE [LARGE SCALE GENOMIC DNA]</scope>
</reference>
<keyword evidence="4" id="KW-1185">Reference proteome</keyword>
<feature type="region of interest" description="Disordered" evidence="1">
    <location>
        <begin position="196"/>
        <end position="243"/>
    </location>
</feature>
<evidence type="ECO:0000256" key="1">
    <source>
        <dbReference type="SAM" id="MobiDB-lite"/>
    </source>
</evidence>
<name>A0A9P1BW83_9DINO</name>
<dbReference type="Pfam" id="PF14811">
    <property type="entry name" value="TPD"/>
    <property type="match status" value="1"/>
</dbReference>
<feature type="region of interest" description="Disordered" evidence="1">
    <location>
        <begin position="642"/>
        <end position="694"/>
    </location>
</feature>
<sequence>MPRTCRTQALLTTRRHGLRRLHKGGPAAPAFPLGGGLGAEAEPEPEVKFPRIGPRSPAPARENWDKARSQVAAYLGQDGPPSESSEEPEVDEESPVALEVELQRFSKLKAAVLAAQTEEELEQVKAAMKPGKWPSAAPWIRRGPTLQERRRERTAEVDWVAQAGLKPQLLAPQEPKEPKHTPRVQASLLRRLVPLPRRNHGAGNGAAAGDPSPQNHDSHETSLDEEPSPATSPLHVTSLSTERKLRRELRRAQNFVQLPPSLPMLRPALPTPPAPRPRAAVVAWWRWRQWQQVGAEKRDFGGQRSQCCAQIQGSKFWVADEPAPVLTAQQERCISRAIMQKFNFRALTPEEQRDLWQEIQRKLQQDQLESPTTIRDDMFRDLRRAVQISAALRFSHRCKAKSEIMKERQAAEASDVLLLPQLSQRLSVPPTSLLKVMMKPGDLPKQPVKIFRDLEGQSFSTTEELRKIFAKTSKAVNVWFLRELLWAFENDLEALQVASEVSSQAFEDAVFHFCGSAGVPMQREADLREDSQGVTPDVLFEAPVRFVTATEEMEFKWLECKNFHAGSESGIVLKGLQKQVKRYTTALGPGAVVFAGGASEKVRSALKRLGVAALDGSKLTTDGSKGAAPSFISGPRAEFWKLDLSKPRSRSPKSPKSPRPRNSRRRKAKRKKDGAQNEETHGNKKTAMSSHADS</sequence>
<evidence type="ECO:0000313" key="3">
    <source>
        <dbReference type="EMBL" id="CAL4766553.1"/>
    </source>
</evidence>